<reference evidence="9" key="1">
    <citation type="submission" date="2021-08" db="EMBL/GenBank/DDBJ databases">
        <title>WGS assembly of Ceratopteris richardii.</title>
        <authorList>
            <person name="Marchant D.B."/>
            <person name="Chen G."/>
            <person name="Jenkins J."/>
            <person name="Shu S."/>
            <person name="Leebens-Mack J."/>
            <person name="Grimwood J."/>
            <person name="Schmutz J."/>
            <person name="Soltis P."/>
            <person name="Soltis D."/>
            <person name="Chen Z.-H."/>
        </authorList>
    </citation>
    <scope>NUCLEOTIDE SEQUENCE</scope>
    <source>
        <strain evidence="9">Whitten #5841</strain>
        <tissue evidence="9">Leaf</tissue>
    </source>
</reference>
<keyword evidence="4" id="KW-0805">Transcription regulation</keyword>
<organism evidence="9 10">
    <name type="scientific">Ceratopteris richardii</name>
    <name type="common">Triangle waterfern</name>
    <dbReference type="NCBI Taxonomy" id="49495"/>
    <lineage>
        <taxon>Eukaryota</taxon>
        <taxon>Viridiplantae</taxon>
        <taxon>Streptophyta</taxon>
        <taxon>Embryophyta</taxon>
        <taxon>Tracheophyta</taxon>
        <taxon>Polypodiopsida</taxon>
        <taxon>Polypodiidae</taxon>
        <taxon>Polypodiales</taxon>
        <taxon>Pteridineae</taxon>
        <taxon>Pteridaceae</taxon>
        <taxon>Parkerioideae</taxon>
        <taxon>Ceratopteris</taxon>
    </lineage>
</organism>
<dbReference type="PANTHER" id="PTHR31089">
    <property type="entry name" value="CYCLIC DOF FACTOR 2"/>
    <property type="match status" value="1"/>
</dbReference>
<proteinExistence type="predicted"/>
<dbReference type="Pfam" id="PF02701">
    <property type="entry name" value="Zn_ribbon_Dof"/>
    <property type="match status" value="1"/>
</dbReference>
<protein>
    <recommendedName>
        <fullName evidence="8">Dof-type domain-containing protein</fullName>
    </recommendedName>
</protein>
<dbReference type="InterPro" id="IPR045174">
    <property type="entry name" value="Dof"/>
</dbReference>
<dbReference type="OrthoDB" id="1927254at2759"/>
<accession>A0A8T2V6C6</accession>
<dbReference type="GO" id="GO:0008270">
    <property type="term" value="F:zinc ion binding"/>
    <property type="evidence" value="ECO:0007669"/>
    <property type="project" value="UniProtKB-KW"/>
</dbReference>
<dbReference type="PROSITE" id="PS01361">
    <property type="entry name" value="ZF_DOF_1"/>
    <property type="match status" value="1"/>
</dbReference>
<evidence type="ECO:0000256" key="2">
    <source>
        <dbReference type="ARBA" id="ARBA00022771"/>
    </source>
</evidence>
<evidence type="ECO:0000256" key="4">
    <source>
        <dbReference type="ARBA" id="ARBA00023015"/>
    </source>
</evidence>
<evidence type="ECO:0000256" key="3">
    <source>
        <dbReference type="ARBA" id="ARBA00022833"/>
    </source>
</evidence>
<evidence type="ECO:0000259" key="8">
    <source>
        <dbReference type="PROSITE" id="PS50884"/>
    </source>
</evidence>
<dbReference type="PANTHER" id="PTHR31089:SF22">
    <property type="entry name" value="CYCLIC DOF FACTOR 4"/>
    <property type="match status" value="1"/>
</dbReference>
<keyword evidence="7" id="KW-0539">Nucleus</keyword>
<keyword evidence="5" id="KW-0238">DNA-binding</keyword>
<dbReference type="GO" id="GO:0003677">
    <property type="term" value="F:DNA binding"/>
    <property type="evidence" value="ECO:0007669"/>
    <property type="project" value="UniProtKB-KW"/>
</dbReference>
<feature type="domain" description="Dof-type" evidence="8">
    <location>
        <begin position="15"/>
        <end position="69"/>
    </location>
</feature>
<comment type="caution">
    <text evidence="9">The sequence shown here is derived from an EMBL/GenBank/DDBJ whole genome shotgun (WGS) entry which is preliminary data.</text>
</comment>
<keyword evidence="10" id="KW-1185">Reference proteome</keyword>
<dbReference type="PROSITE" id="PS50884">
    <property type="entry name" value="ZF_DOF_2"/>
    <property type="match status" value="1"/>
</dbReference>
<dbReference type="AlphaFoldDB" id="A0A8T2V6C6"/>
<dbReference type="EMBL" id="CM035408">
    <property type="protein sequence ID" value="KAH7441586.1"/>
    <property type="molecule type" value="Genomic_DNA"/>
</dbReference>
<evidence type="ECO:0000256" key="7">
    <source>
        <dbReference type="ARBA" id="ARBA00023242"/>
    </source>
</evidence>
<evidence type="ECO:0000256" key="5">
    <source>
        <dbReference type="ARBA" id="ARBA00023125"/>
    </source>
</evidence>
<evidence type="ECO:0000256" key="6">
    <source>
        <dbReference type="ARBA" id="ARBA00023163"/>
    </source>
</evidence>
<dbReference type="InterPro" id="IPR003851">
    <property type="entry name" value="Znf_Dof"/>
</dbReference>
<keyword evidence="6" id="KW-0804">Transcription</keyword>
<keyword evidence="1" id="KW-0479">Metal-binding</keyword>
<evidence type="ECO:0000313" key="10">
    <source>
        <dbReference type="Proteomes" id="UP000825935"/>
    </source>
</evidence>
<gene>
    <name evidence="9" type="ORF">KP509_03G044500</name>
</gene>
<keyword evidence="3" id="KW-0862">Zinc</keyword>
<evidence type="ECO:0000256" key="1">
    <source>
        <dbReference type="ARBA" id="ARBA00022723"/>
    </source>
</evidence>
<sequence>MKTVLLENGRPNKPMPCPRCHSLNTKFCYFNNYNVKQPRYLCRECQRFWTAGGSLRNVPIGAGRRKHKIGSTFSTALRGVLKATSDVSDEHSCIFSIKSCPSVADKELTPCNFDAKVLQEADHPVKTAPDSIQSERRPSKSSFWRLLPKPMEDVSVKISTLDQAHKSKRIMARTYRDSLHSGSSGIRTKCSVNVTSLLKVAEGHSDHKPKSTCAHDGTGSCFMHEAPCRTGDSESLHFNVNQASKCPASPDSAGSCKLVQTSCTVEDDNTTEILSTRVLPLSSMDPTTQPNNCKHAKLDSSIGLKAAYPDSLPALYNPFMWPWIWPLYLNGTNSTQFHSSGDVGTLSMGLQLGSNHAIRATSVNDASQMDTKGASVASAAPNFVNSPFIWNPLAWGPPYSLFWNSYNLGFGQLAQGQAKEEQGSLCIPKTLRLDRPDEAVQSSIFSTLGVTVPSHSPSGPINGFQPKADVFQPKTVALKTLEQCEHHHHTLAHSNPAAQTRSLAFQEGS</sequence>
<dbReference type="Proteomes" id="UP000825935">
    <property type="component" value="Chromosome 3"/>
</dbReference>
<keyword evidence="2" id="KW-0863">Zinc-finger</keyword>
<evidence type="ECO:0000313" key="9">
    <source>
        <dbReference type="EMBL" id="KAH7441586.1"/>
    </source>
</evidence>
<dbReference type="GO" id="GO:0003700">
    <property type="term" value="F:DNA-binding transcription factor activity"/>
    <property type="evidence" value="ECO:0007669"/>
    <property type="project" value="InterPro"/>
</dbReference>
<name>A0A8T2V6C6_CERRI</name>